<evidence type="ECO:0008006" key="3">
    <source>
        <dbReference type="Google" id="ProtNLM"/>
    </source>
</evidence>
<dbReference type="AlphaFoldDB" id="A0AAY5F4J1"/>
<name>A0AAY5F4J1_ELEEL</name>
<dbReference type="Proteomes" id="UP000314983">
    <property type="component" value="Chromosome 8"/>
</dbReference>
<protein>
    <recommendedName>
        <fullName evidence="3">Chemokine interleukin-8-like domain-containing protein</fullName>
    </recommendedName>
</protein>
<accession>A0AAY5F4J1</accession>
<sequence length="69" mass="8158">MITLMISQVCSVLKIDIKMYANEQNAQIQFFYKSCCHKATLQMFKSKFPVSKPRGCIEKYIFYICTKIY</sequence>
<reference evidence="1" key="2">
    <citation type="submission" date="2025-08" db="UniProtKB">
        <authorList>
            <consortium name="Ensembl"/>
        </authorList>
    </citation>
    <scope>IDENTIFICATION</scope>
</reference>
<dbReference type="Ensembl" id="ENSEEET00000060302.1">
    <property type="protein sequence ID" value="ENSEEEP00000063809.1"/>
    <property type="gene ID" value="ENSEEEG00000026302.1"/>
</dbReference>
<reference evidence="1" key="3">
    <citation type="submission" date="2025-09" db="UniProtKB">
        <authorList>
            <consortium name="Ensembl"/>
        </authorList>
    </citation>
    <scope>IDENTIFICATION</scope>
</reference>
<proteinExistence type="predicted"/>
<evidence type="ECO:0000313" key="1">
    <source>
        <dbReference type="Ensembl" id="ENSEEEP00000063809.1"/>
    </source>
</evidence>
<keyword evidence="2" id="KW-1185">Reference proteome</keyword>
<evidence type="ECO:0000313" key="2">
    <source>
        <dbReference type="Proteomes" id="UP000314983"/>
    </source>
</evidence>
<organism evidence="1 2">
    <name type="scientific">Electrophorus electricus</name>
    <name type="common">Electric eel</name>
    <name type="synonym">Gymnotus electricus</name>
    <dbReference type="NCBI Taxonomy" id="8005"/>
    <lineage>
        <taxon>Eukaryota</taxon>
        <taxon>Metazoa</taxon>
        <taxon>Chordata</taxon>
        <taxon>Craniata</taxon>
        <taxon>Vertebrata</taxon>
        <taxon>Euteleostomi</taxon>
        <taxon>Actinopterygii</taxon>
        <taxon>Neopterygii</taxon>
        <taxon>Teleostei</taxon>
        <taxon>Ostariophysi</taxon>
        <taxon>Gymnotiformes</taxon>
        <taxon>Gymnotoidei</taxon>
        <taxon>Gymnotidae</taxon>
        <taxon>Electrophorus</taxon>
    </lineage>
</organism>
<reference evidence="1 2" key="1">
    <citation type="submission" date="2020-05" db="EMBL/GenBank/DDBJ databases">
        <title>Electrophorus electricus (electric eel) genome, fEleEle1, primary haplotype.</title>
        <authorList>
            <person name="Myers G."/>
            <person name="Meyer A."/>
            <person name="Fedrigo O."/>
            <person name="Formenti G."/>
            <person name="Rhie A."/>
            <person name="Tracey A."/>
            <person name="Sims Y."/>
            <person name="Jarvis E.D."/>
        </authorList>
    </citation>
    <scope>NUCLEOTIDE SEQUENCE [LARGE SCALE GENOMIC DNA]</scope>
</reference>